<organism evidence="2">
    <name type="scientific">viral metagenome</name>
    <dbReference type="NCBI Taxonomy" id="1070528"/>
    <lineage>
        <taxon>unclassified sequences</taxon>
        <taxon>metagenomes</taxon>
        <taxon>organismal metagenomes</taxon>
    </lineage>
</organism>
<gene>
    <name evidence="2" type="ORF">TM448A00224_0038</name>
    <name evidence="3" type="ORF">TM448B00423_0021</name>
</gene>
<sequence length="124" mass="13627">METELLKTLVPILVSVVGILVSWGLAELSGYIRSKTRNENALKAMEDISALVRTTVSEVGETFKKAAADGKITSDEGRQMKALAILKVKDQIPPLVEKHALLAVNNLNDFIASRIEREVVKLKQ</sequence>
<reference evidence="2" key="1">
    <citation type="submission" date="2020-03" db="EMBL/GenBank/DDBJ databases">
        <title>The deep terrestrial virosphere.</title>
        <authorList>
            <person name="Holmfeldt K."/>
            <person name="Nilsson E."/>
            <person name="Simone D."/>
            <person name="Lopez-Fernandez M."/>
            <person name="Wu X."/>
            <person name="de Brujin I."/>
            <person name="Lundin D."/>
            <person name="Andersson A."/>
            <person name="Bertilsson S."/>
            <person name="Dopson M."/>
        </authorList>
    </citation>
    <scope>NUCLEOTIDE SEQUENCE</scope>
    <source>
        <strain evidence="2">TM448A00224</strain>
        <strain evidence="3">TM448B00423</strain>
    </source>
</reference>
<keyword evidence="1" id="KW-0472">Membrane</keyword>
<evidence type="ECO:0000313" key="3">
    <source>
        <dbReference type="EMBL" id="QJH95452.1"/>
    </source>
</evidence>
<feature type="transmembrane region" description="Helical" evidence="1">
    <location>
        <begin position="12"/>
        <end position="32"/>
    </location>
</feature>
<keyword evidence="1" id="KW-1133">Transmembrane helix</keyword>
<protein>
    <recommendedName>
        <fullName evidence="4">Holin</fullName>
    </recommendedName>
</protein>
<dbReference type="EMBL" id="MT143989">
    <property type="protein sequence ID" value="QJA45373.1"/>
    <property type="molecule type" value="Genomic_DNA"/>
</dbReference>
<name>A0A6H1ZBU4_9ZZZZ</name>
<dbReference type="AlphaFoldDB" id="A0A6H1ZBU4"/>
<evidence type="ECO:0000256" key="1">
    <source>
        <dbReference type="SAM" id="Phobius"/>
    </source>
</evidence>
<dbReference type="EMBL" id="MT144620">
    <property type="protein sequence ID" value="QJH95452.1"/>
    <property type="molecule type" value="Genomic_DNA"/>
</dbReference>
<proteinExistence type="predicted"/>
<accession>A0A6H1ZBU4</accession>
<evidence type="ECO:0000313" key="2">
    <source>
        <dbReference type="EMBL" id="QJA45373.1"/>
    </source>
</evidence>
<evidence type="ECO:0008006" key="4">
    <source>
        <dbReference type="Google" id="ProtNLM"/>
    </source>
</evidence>
<keyword evidence="1" id="KW-0812">Transmembrane</keyword>